<name>A0ABY8X5U8_9BACL</name>
<reference evidence="2 3" key="1">
    <citation type="submission" date="2023-06" db="EMBL/GenBank/DDBJ databases">
        <title>Paenibacillus polygonum sp. nov., an endophytic bacterium, isolated from Polygonum lapathifolium L. in Nanji Wetland National Nature Reserve, South of Poyang Lake, Jiangxi Province, China.</title>
        <authorList>
            <person name="Yu Z."/>
        </authorList>
    </citation>
    <scope>NUCLEOTIDE SEQUENCE [LARGE SCALE GENOMIC DNA]</scope>
    <source>
        <strain evidence="2 3">C31</strain>
    </source>
</reference>
<proteinExistence type="predicted"/>
<accession>A0ABY8X5U8</accession>
<keyword evidence="3" id="KW-1185">Reference proteome</keyword>
<dbReference type="Pfam" id="PF12840">
    <property type="entry name" value="HTH_20"/>
    <property type="match status" value="1"/>
</dbReference>
<sequence>MDVKLLSTTEEIKIYSDPYRLRILHVFRRFGKPATVKEIADELGELPAKVHYHVKKLEKIGLLSLVNTKEINGIVAKYYAVFSGEIEIGQKHIENAEIQEVVKGEQVQHLNELFDRHKNNFIKRTSEDASSVQLFNRTLYMTEAEAKILQQELIRLCEPYFSKKKDKEKEKEKEKVSYDLFASFVRNPHY</sequence>
<organism evidence="2 3">
    <name type="scientific">Paenibacillus polygoni</name>
    <dbReference type="NCBI Taxonomy" id="3050112"/>
    <lineage>
        <taxon>Bacteria</taxon>
        <taxon>Bacillati</taxon>
        <taxon>Bacillota</taxon>
        <taxon>Bacilli</taxon>
        <taxon>Bacillales</taxon>
        <taxon>Paenibacillaceae</taxon>
        <taxon>Paenibacillus</taxon>
    </lineage>
</organism>
<dbReference type="InterPro" id="IPR011991">
    <property type="entry name" value="ArsR-like_HTH"/>
</dbReference>
<dbReference type="RefSeq" id="WP_285748191.1">
    <property type="nucleotide sequence ID" value="NZ_CP127162.1"/>
</dbReference>
<evidence type="ECO:0000313" key="2">
    <source>
        <dbReference type="EMBL" id="WIV20902.1"/>
    </source>
</evidence>
<keyword evidence="1" id="KW-0238">DNA-binding</keyword>
<dbReference type="InterPro" id="IPR036390">
    <property type="entry name" value="WH_DNA-bd_sf"/>
</dbReference>
<dbReference type="Proteomes" id="UP001236415">
    <property type="component" value="Chromosome"/>
</dbReference>
<dbReference type="EMBL" id="CP127162">
    <property type="protein sequence ID" value="WIV20902.1"/>
    <property type="molecule type" value="Genomic_DNA"/>
</dbReference>
<dbReference type="Gene3D" id="1.10.10.10">
    <property type="entry name" value="Winged helix-like DNA-binding domain superfamily/Winged helix DNA-binding domain"/>
    <property type="match status" value="1"/>
</dbReference>
<protein>
    <submittedName>
        <fullName evidence="2">Helix-turn-helix domain-containing protein</fullName>
    </submittedName>
</protein>
<dbReference type="InterPro" id="IPR036388">
    <property type="entry name" value="WH-like_DNA-bd_sf"/>
</dbReference>
<dbReference type="CDD" id="cd00090">
    <property type="entry name" value="HTH_ARSR"/>
    <property type="match status" value="1"/>
</dbReference>
<evidence type="ECO:0000313" key="3">
    <source>
        <dbReference type="Proteomes" id="UP001236415"/>
    </source>
</evidence>
<evidence type="ECO:0000256" key="1">
    <source>
        <dbReference type="ARBA" id="ARBA00023125"/>
    </source>
</evidence>
<gene>
    <name evidence="2" type="ORF">QPK24_09590</name>
</gene>
<dbReference type="SUPFAM" id="SSF46785">
    <property type="entry name" value="Winged helix' DNA-binding domain"/>
    <property type="match status" value="1"/>
</dbReference>